<keyword evidence="1" id="KW-0812">Transmembrane</keyword>
<accession>A0A127PC97</accession>
<feature type="transmembrane region" description="Helical" evidence="1">
    <location>
        <begin position="22"/>
        <end position="47"/>
    </location>
</feature>
<reference evidence="2 3" key="1">
    <citation type="submission" date="2015-11" db="EMBL/GenBank/DDBJ databases">
        <title>Exploring the genomic traits of fungus-feeding bacterial genus Collimonas.</title>
        <authorList>
            <person name="Song C."/>
            <person name="Schmidt R."/>
            <person name="de Jager V."/>
            <person name="Krzyzanowska D."/>
            <person name="Jongedijk E."/>
            <person name="Cankar K."/>
            <person name="Beekwilder J."/>
            <person name="van Veen A."/>
            <person name="de Boer W."/>
            <person name="van Veen J.A."/>
            <person name="Garbeva P."/>
        </authorList>
    </citation>
    <scope>NUCLEOTIDE SEQUENCE [LARGE SCALE GENOMIC DNA]</scope>
    <source>
        <strain evidence="2 3">Ter6</strain>
    </source>
</reference>
<organism evidence="2">
    <name type="scientific">Collimonas fungivorans</name>
    <dbReference type="NCBI Taxonomy" id="158899"/>
    <lineage>
        <taxon>Bacteria</taxon>
        <taxon>Pseudomonadati</taxon>
        <taxon>Pseudomonadota</taxon>
        <taxon>Betaproteobacteria</taxon>
        <taxon>Burkholderiales</taxon>
        <taxon>Oxalobacteraceae</taxon>
        <taxon>Collimonas</taxon>
    </lineage>
</organism>
<dbReference type="RefSeq" id="WP_150118737.1">
    <property type="nucleotide sequence ID" value="NZ_CP013232.1"/>
</dbReference>
<dbReference type="Proteomes" id="UP000072421">
    <property type="component" value="Chromosome"/>
</dbReference>
<name>A0A127PC97_9BURK</name>
<keyword evidence="1" id="KW-1133">Transmembrane helix</keyword>
<sequence length="68" mass="7312">MKTMPTGTAMNRHEHGQIAVEYSILLVCVALVLFVSVDGVSLLSLLLDAIRHLNFSYINGLGVSATPI</sequence>
<protein>
    <submittedName>
        <fullName evidence="2">Uncharacterized protein</fullName>
    </submittedName>
</protein>
<dbReference type="PATRIC" id="fig|158899.10.peg.2770"/>
<evidence type="ECO:0000313" key="2">
    <source>
        <dbReference type="EMBL" id="AMO95446.1"/>
    </source>
</evidence>
<evidence type="ECO:0000256" key="1">
    <source>
        <dbReference type="SAM" id="Phobius"/>
    </source>
</evidence>
<proteinExistence type="predicted"/>
<keyword evidence="1" id="KW-0472">Membrane</keyword>
<dbReference type="EMBL" id="CP013232">
    <property type="protein sequence ID" value="AMO95446.1"/>
    <property type="molecule type" value="Genomic_DNA"/>
</dbReference>
<dbReference type="OrthoDB" id="9916612at2"/>
<dbReference type="AlphaFoldDB" id="A0A127PC97"/>
<gene>
    <name evidence="2" type="ORF">CFter6_2778</name>
</gene>
<evidence type="ECO:0000313" key="3">
    <source>
        <dbReference type="Proteomes" id="UP000072421"/>
    </source>
</evidence>